<reference evidence="1 2" key="1">
    <citation type="submission" date="2018-06" db="EMBL/GenBank/DDBJ databases">
        <title>Towards the identification of Burkholderia cepacia strain which caused fatal septicemia.</title>
        <authorList>
            <person name="Bui L.A.T."/>
            <person name="Zakharova I.B."/>
            <person name="Shpak I.M."/>
            <person name="Teteryatnikova N."/>
            <person name="Ustinov D.V."/>
            <person name="Kuzyutina Y.A."/>
            <person name="Nguyen H.N."/>
            <person name="Antonov A.S."/>
            <person name="Avdyusheva E.F."/>
            <person name="Victorov D.V."/>
        </authorList>
    </citation>
    <scope>NUCLEOTIDE SEQUENCE [LARGE SCALE GENOMIC DNA]</scope>
    <source>
        <strain evidence="1 2">PT02</strain>
    </source>
</reference>
<proteinExistence type="predicted"/>
<evidence type="ECO:0000313" key="2">
    <source>
        <dbReference type="Proteomes" id="UP000248899"/>
    </source>
</evidence>
<evidence type="ECO:0000313" key="1">
    <source>
        <dbReference type="EMBL" id="RAQ12015.1"/>
    </source>
</evidence>
<dbReference type="AlphaFoldDB" id="A0AAQ0FE63"/>
<dbReference type="PROSITE" id="PS51257">
    <property type="entry name" value="PROKAR_LIPOPROTEIN"/>
    <property type="match status" value="1"/>
</dbReference>
<gene>
    <name evidence="1" type="ORF">DPR02_11915</name>
</gene>
<accession>A0AAQ0FE63</accession>
<protein>
    <submittedName>
        <fullName evidence="1">Efflux transporter periplasmic adaptor subunit</fullName>
    </submittedName>
</protein>
<organism evidence="1 2">
    <name type="scientific">Burkholderia cepacia</name>
    <name type="common">Pseudomonas cepacia</name>
    <dbReference type="NCBI Taxonomy" id="292"/>
    <lineage>
        <taxon>Bacteria</taxon>
        <taxon>Pseudomonadati</taxon>
        <taxon>Pseudomonadota</taxon>
        <taxon>Betaproteobacteria</taxon>
        <taxon>Burkholderiales</taxon>
        <taxon>Burkholderiaceae</taxon>
        <taxon>Burkholderia</taxon>
        <taxon>Burkholderia cepacia complex</taxon>
    </lineage>
</organism>
<sequence>MRVERVPYRLITAATAAVFLAACGKKESAPPPQTPEVGVVTVQPQAVPV</sequence>
<comment type="caution">
    <text evidence="1">The sequence shown here is derived from an EMBL/GenBank/DDBJ whole genome shotgun (WGS) entry which is preliminary data.</text>
</comment>
<name>A0AAQ0FE63_BURCE</name>
<dbReference type="EMBL" id="QLUZ01000005">
    <property type="protein sequence ID" value="RAQ12015.1"/>
    <property type="molecule type" value="Genomic_DNA"/>
</dbReference>
<feature type="non-terminal residue" evidence="1">
    <location>
        <position position="49"/>
    </location>
</feature>
<dbReference type="Proteomes" id="UP000248899">
    <property type="component" value="Unassembled WGS sequence"/>
</dbReference>